<evidence type="ECO:0000256" key="4">
    <source>
        <dbReference type="ARBA" id="ARBA00022989"/>
    </source>
</evidence>
<dbReference type="OrthoDB" id="9804822at2"/>
<gene>
    <name evidence="7" type="ORF">H010_03627</name>
</gene>
<accession>A0A9X4SDQ8</accession>
<keyword evidence="8" id="KW-1185">Reference proteome</keyword>
<dbReference type="PANTHER" id="PTHR30086:SF20">
    <property type="entry name" value="ARGININE EXPORTER PROTEIN ARGO-RELATED"/>
    <property type="match status" value="1"/>
</dbReference>
<dbReference type="RefSeq" id="WP_068169992.1">
    <property type="nucleotide sequence ID" value="NZ_AOGK01000002.1"/>
</dbReference>
<evidence type="ECO:0000256" key="1">
    <source>
        <dbReference type="ARBA" id="ARBA00004651"/>
    </source>
</evidence>
<dbReference type="Proteomes" id="UP001152876">
    <property type="component" value="Unassembled WGS sequence"/>
</dbReference>
<comment type="caution">
    <text evidence="7">The sequence shown here is derived from an EMBL/GenBank/DDBJ whole genome shotgun (WGS) entry which is preliminary data.</text>
</comment>
<protein>
    <submittedName>
        <fullName evidence="7">Homoserine/threonine efflux protein</fullName>
    </submittedName>
</protein>
<evidence type="ECO:0000256" key="3">
    <source>
        <dbReference type="ARBA" id="ARBA00022692"/>
    </source>
</evidence>
<dbReference type="PANTHER" id="PTHR30086">
    <property type="entry name" value="ARGININE EXPORTER PROTEIN ARGO"/>
    <property type="match status" value="1"/>
</dbReference>
<feature type="transmembrane region" description="Helical" evidence="6">
    <location>
        <begin position="191"/>
        <end position="212"/>
    </location>
</feature>
<evidence type="ECO:0000256" key="6">
    <source>
        <dbReference type="SAM" id="Phobius"/>
    </source>
</evidence>
<proteinExistence type="predicted"/>
<evidence type="ECO:0000256" key="5">
    <source>
        <dbReference type="ARBA" id="ARBA00023136"/>
    </source>
</evidence>
<dbReference type="EMBL" id="AOGK01000002">
    <property type="protein sequence ID" value="MDG5974326.1"/>
    <property type="molecule type" value="Genomic_DNA"/>
</dbReference>
<feature type="transmembrane region" description="Helical" evidence="6">
    <location>
        <begin position="48"/>
        <end position="73"/>
    </location>
</feature>
<dbReference type="Pfam" id="PF01810">
    <property type="entry name" value="LysE"/>
    <property type="match status" value="1"/>
</dbReference>
<organism evidence="7 8">
    <name type="scientific">Hydrogenophaga taeniospiralis CCUG 15921</name>
    <dbReference type="NCBI Taxonomy" id="1281780"/>
    <lineage>
        <taxon>Bacteria</taxon>
        <taxon>Pseudomonadati</taxon>
        <taxon>Pseudomonadota</taxon>
        <taxon>Betaproteobacteria</taxon>
        <taxon>Burkholderiales</taxon>
        <taxon>Comamonadaceae</taxon>
        <taxon>Hydrogenophaga</taxon>
    </lineage>
</organism>
<evidence type="ECO:0000313" key="8">
    <source>
        <dbReference type="Proteomes" id="UP001152876"/>
    </source>
</evidence>
<keyword evidence="2" id="KW-1003">Cell membrane</keyword>
<feature type="transmembrane region" description="Helical" evidence="6">
    <location>
        <begin position="12"/>
        <end position="36"/>
    </location>
</feature>
<feature type="transmembrane region" description="Helical" evidence="6">
    <location>
        <begin position="120"/>
        <end position="141"/>
    </location>
</feature>
<name>A0A9X4SDQ8_9BURK</name>
<keyword evidence="3 6" id="KW-0812">Transmembrane</keyword>
<keyword evidence="5 6" id="KW-0472">Membrane</keyword>
<keyword evidence="4 6" id="KW-1133">Transmembrane helix</keyword>
<dbReference type="InterPro" id="IPR001123">
    <property type="entry name" value="LeuE-type"/>
</dbReference>
<feature type="transmembrane region" description="Helical" evidence="6">
    <location>
        <begin position="153"/>
        <end position="179"/>
    </location>
</feature>
<evidence type="ECO:0000256" key="2">
    <source>
        <dbReference type="ARBA" id="ARBA00022475"/>
    </source>
</evidence>
<feature type="transmembrane region" description="Helical" evidence="6">
    <location>
        <begin position="79"/>
        <end position="99"/>
    </location>
</feature>
<dbReference type="GO" id="GO:0005886">
    <property type="term" value="C:plasma membrane"/>
    <property type="evidence" value="ECO:0007669"/>
    <property type="project" value="UniProtKB-SubCell"/>
</dbReference>
<evidence type="ECO:0000313" key="7">
    <source>
        <dbReference type="EMBL" id="MDG5974326.1"/>
    </source>
</evidence>
<dbReference type="GO" id="GO:0015171">
    <property type="term" value="F:amino acid transmembrane transporter activity"/>
    <property type="evidence" value="ECO:0007669"/>
    <property type="project" value="TreeGrafter"/>
</dbReference>
<comment type="subcellular location">
    <subcellularLocation>
        <location evidence="1">Cell membrane</location>
        <topology evidence="1">Multi-pass membrane protein</topology>
    </subcellularLocation>
</comment>
<sequence length="220" mass="22811">MDWLSFPLAHTAHLWLFFLLVFGIIALPGLDMAFVLGSSLVDGLKGGLAALTGVVAGGVVHTAMASLGVGLALQALPQLFNAMLIAGALYLAWIGWQLVRGAAALGEVSAQASRPLAATFRRGLLTCLLNPKAYLFMVAVFPQFVHPAYGPLAVQAVALGAIIAATQIGVYGAVALGGVRVKAWLRGSGRAQVLAGQSLGWLLVVGGVWTLWQGWQTAGV</sequence>
<reference evidence="7" key="1">
    <citation type="submission" date="2013-01" db="EMBL/GenBank/DDBJ databases">
        <title>Genome draft of Hydrogenophaga taeniospiralis 2K1.</title>
        <authorList>
            <person name="Gomila M."/>
            <person name="Lalucat J."/>
        </authorList>
    </citation>
    <scope>NUCLEOTIDE SEQUENCE</scope>
    <source>
        <strain evidence="7">CCUG 15921</strain>
    </source>
</reference>
<dbReference type="AlphaFoldDB" id="A0A9X4SDQ8"/>